<evidence type="ECO:0000256" key="1">
    <source>
        <dbReference type="SAM" id="MobiDB-lite"/>
    </source>
</evidence>
<dbReference type="PANTHER" id="PTHR41775:SF1">
    <property type="entry name" value="PEPTIDASE M6-LIKE DOMAIN-CONTAINING PROTEIN"/>
    <property type="match status" value="1"/>
</dbReference>
<evidence type="ECO:0000313" key="5">
    <source>
        <dbReference type="EMBL" id="GAA4699245.1"/>
    </source>
</evidence>
<protein>
    <submittedName>
        <fullName evidence="5">Immune inhibitor A</fullName>
    </submittedName>
</protein>
<evidence type="ECO:0000259" key="2">
    <source>
        <dbReference type="Pfam" id="PF05547"/>
    </source>
</evidence>
<evidence type="ECO:0000313" key="6">
    <source>
        <dbReference type="Proteomes" id="UP001499974"/>
    </source>
</evidence>
<dbReference type="PANTHER" id="PTHR41775">
    <property type="entry name" value="SECRETED PROTEIN-RELATED"/>
    <property type="match status" value="1"/>
</dbReference>
<dbReference type="Pfam" id="PF20773">
    <property type="entry name" value="InhA-like_MAM"/>
    <property type="match status" value="1"/>
</dbReference>
<dbReference type="NCBIfam" id="TIGR03296">
    <property type="entry name" value="M6dom_TIGR03296"/>
    <property type="match status" value="1"/>
</dbReference>
<evidence type="ECO:0000259" key="3">
    <source>
        <dbReference type="Pfam" id="PF16640"/>
    </source>
</evidence>
<keyword evidence="6" id="KW-1185">Reference proteome</keyword>
<dbReference type="EMBL" id="BAABKM010000002">
    <property type="protein sequence ID" value="GAA4699245.1"/>
    <property type="molecule type" value="Genomic_DNA"/>
</dbReference>
<feature type="region of interest" description="Disordered" evidence="1">
    <location>
        <begin position="1"/>
        <end position="74"/>
    </location>
</feature>
<reference evidence="6" key="1">
    <citation type="journal article" date="2019" name="Int. J. Syst. Evol. Microbiol.">
        <title>The Global Catalogue of Microorganisms (GCM) 10K type strain sequencing project: providing services to taxonomists for standard genome sequencing and annotation.</title>
        <authorList>
            <consortium name="The Broad Institute Genomics Platform"/>
            <consortium name="The Broad Institute Genome Sequencing Center for Infectious Disease"/>
            <person name="Wu L."/>
            <person name="Ma J."/>
        </authorList>
    </citation>
    <scope>NUCLEOTIDE SEQUENCE [LARGE SCALE GENOMIC DNA]</scope>
    <source>
        <strain evidence="6">JCM 18531</strain>
    </source>
</reference>
<dbReference type="SUPFAM" id="SSF55486">
    <property type="entry name" value="Metalloproteases ('zincins'), catalytic domain"/>
    <property type="match status" value="1"/>
</dbReference>
<dbReference type="InterPro" id="IPR048665">
    <property type="entry name" value="InhA-like_VEG"/>
</dbReference>
<proteinExistence type="predicted"/>
<dbReference type="InterPro" id="IPR008757">
    <property type="entry name" value="Peptidase_M6-like_domain"/>
</dbReference>
<dbReference type="Proteomes" id="UP001499974">
    <property type="component" value="Unassembled WGS sequence"/>
</dbReference>
<gene>
    <name evidence="5" type="ORF">GCM10023349_14370</name>
</gene>
<sequence>MLPFVTTAPANAADSGLRSAPQADHSAKKLDNRPSPLASQRSSARQQAVQELASGDATLKGRGKSRTIQRADGSEVDYPVSQSAKLLTFLVDFGDGAGNPAFPTQTAGPVNNEIPEPAASDNTTYWKADFNREHYLDMFFNGMPEQDGESFKDLYDEMSSGRFDLEGDVSDWVTVDHPESYYSDAAGAENQPEMTNFIGDSANAWYAAATAGKTPQQVKDYLAQYDVWDRYDMDGDGNYNEPDGYIDHFQAVHAGEGEEAGAAPWTIWSHRWSANIAGYGTDGPAEGSCDACFPVGGVEIGDSGYYIYDYTTEPENGGLGVFSHEFGHDLGLPDYYDTGDGDNSNGYWTLMDSGSWLGHGQDSIGSGAGHMGPTEKLFLGWYGTETDDGFDDLAVVDGLGDPQEVTLGPSYHATSAGKQAVMVTLPDGHDTANGPASGDYLYSGTRDGTTVTATSPTITLPSGSPQLTASVAYSIENGYDFAYLQVSDDGGGTWTSVPTSKSAAGTTGITGSQTTFSDLTADLSAYAGDAVKLRWSYVTDGNTHGAGLLVKNLSVGSYTTSFGASNDWTLDGFFSVVGGTYTYDFSQSYMAENRTFDGYDKTLTQGPYSFDYASSAPNKVDHYSYEDGLLLYYTNGAYGDNNTSEHPGHGANLPVDAQPDILTWSGTGASSAGNGRLQSFDATFDVDQNSALNLTKEVSGGTQSVSAPARAAVPVFEDSNPDAYYRADAGHGWFSTKVAGVGTEIQVVSSNETTDTKVLKIGAKFVAATSAATISGSPKVGSVLTSQAPKWFQSGVTSSVKWLRDGKAIKGATGAKYRVQPADAGHRISVSVTGAKSGYTSTTATSASTAKVAKGKVTLSVKPGKAKPGKKVAVTIKATSGSEKATGKVKVTYAGKSLGKVTLKNGKATVKLPGKKKGSYKLKVSYPGATGFGSASKTITVKVK</sequence>
<dbReference type="Pfam" id="PF16640">
    <property type="entry name" value="Big_3_5"/>
    <property type="match status" value="1"/>
</dbReference>
<dbReference type="InterPro" id="IPR032109">
    <property type="entry name" value="Big_3_5"/>
</dbReference>
<dbReference type="Pfam" id="PF05547">
    <property type="entry name" value="Peptidase_M6"/>
    <property type="match status" value="1"/>
</dbReference>
<dbReference type="Gene3D" id="2.60.120.260">
    <property type="entry name" value="Galactose-binding domain-like"/>
    <property type="match status" value="1"/>
</dbReference>
<organism evidence="5 6">
    <name type="scientific">Nocardioides conyzicola</name>
    <dbReference type="NCBI Taxonomy" id="1651781"/>
    <lineage>
        <taxon>Bacteria</taxon>
        <taxon>Bacillati</taxon>
        <taxon>Actinomycetota</taxon>
        <taxon>Actinomycetes</taxon>
        <taxon>Propionibacteriales</taxon>
        <taxon>Nocardioidaceae</taxon>
        <taxon>Nocardioides</taxon>
    </lineage>
</organism>
<comment type="caution">
    <text evidence="5">The sequence shown here is derived from an EMBL/GenBank/DDBJ whole genome shotgun (WGS) entry which is preliminary data.</text>
</comment>
<feature type="compositionally biased region" description="Low complexity" evidence="1">
    <location>
        <begin position="38"/>
        <end position="48"/>
    </location>
</feature>
<feature type="domain" description="Bacterial Ig-like" evidence="3">
    <location>
        <begin position="860"/>
        <end position="943"/>
    </location>
</feature>
<dbReference type="Gene3D" id="2.60.40.2700">
    <property type="match status" value="1"/>
</dbReference>
<feature type="domain" description="Immune inhibitor A-like metallopeptidase VEG" evidence="4">
    <location>
        <begin position="586"/>
        <end position="755"/>
    </location>
</feature>
<feature type="domain" description="Peptidase M6-like" evidence="2">
    <location>
        <begin position="82"/>
        <end position="362"/>
    </location>
</feature>
<evidence type="ECO:0000259" key="4">
    <source>
        <dbReference type="Pfam" id="PF20774"/>
    </source>
</evidence>
<accession>A0ABP8X5P7</accession>
<dbReference type="Pfam" id="PF20774">
    <property type="entry name" value="InhA-like_VEG"/>
    <property type="match status" value="1"/>
</dbReference>
<name>A0ABP8X5P7_9ACTN</name>